<name>A0A352IRT1_9GAMM</name>
<proteinExistence type="predicted"/>
<comment type="caution">
    <text evidence="1">The sequence shown here is derived from an EMBL/GenBank/DDBJ whole genome shotgun (WGS) entry which is preliminary data.</text>
</comment>
<organism evidence="1 2">
    <name type="scientific">Marinobacter adhaerens</name>
    <dbReference type="NCBI Taxonomy" id="1033846"/>
    <lineage>
        <taxon>Bacteria</taxon>
        <taxon>Pseudomonadati</taxon>
        <taxon>Pseudomonadota</taxon>
        <taxon>Gammaproteobacteria</taxon>
        <taxon>Pseudomonadales</taxon>
        <taxon>Marinobacteraceae</taxon>
        <taxon>Marinobacter</taxon>
    </lineage>
</organism>
<evidence type="ECO:0000313" key="1">
    <source>
        <dbReference type="EMBL" id="HBC34164.1"/>
    </source>
</evidence>
<dbReference type="EMBL" id="DNNA01000124">
    <property type="protein sequence ID" value="HBC34164.1"/>
    <property type="molecule type" value="Genomic_DNA"/>
</dbReference>
<dbReference type="AlphaFoldDB" id="A0A352IRT1"/>
<evidence type="ECO:0000313" key="2">
    <source>
        <dbReference type="Proteomes" id="UP000263489"/>
    </source>
</evidence>
<protein>
    <submittedName>
        <fullName evidence="1">Uncharacterized protein</fullName>
    </submittedName>
</protein>
<sequence length="104" mass="11461">FEQGYVTPDDSWDNYWRQGANRRLGWDPSLPGSGSGAKSLGMEFANSEAFAECQVKKVFENVCLRPPSDSADRSQVSSMVASFASQGYDLKRVFAESAVYCMGE</sequence>
<reference evidence="1 2" key="1">
    <citation type="journal article" date="2018" name="Nat. Biotechnol.">
        <title>A standardized bacterial taxonomy based on genome phylogeny substantially revises the tree of life.</title>
        <authorList>
            <person name="Parks D.H."/>
            <person name="Chuvochina M."/>
            <person name="Waite D.W."/>
            <person name="Rinke C."/>
            <person name="Skarshewski A."/>
            <person name="Chaumeil P.A."/>
            <person name="Hugenholtz P."/>
        </authorList>
    </citation>
    <scope>NUCLEOTIDE SEQUENCE [LARGE SCALE GENOMIC DNA]</scope>
    <source>
        <strain evidence="1">UBA9380</strain>
    </source>
</reference>
<accession>A0A352IRT1</accession>
<gene>
    <name evidence="1" type="ORF">DC045_07590</name>
</gene>
<feature type="non-terminal residue" evidence="1">
    <location>
        <position position="1"/>
    </location>
</feature>
<dbReference type="Proteomes" id="UP000263489">
    <property type="component" value="Unassembled WGS sequence"/>
</dbReference>